<dbReference type="GO" id="GO:0016887">
    <property type="term" value="F:ATP hydrolysis activity"/>
    <property type="evidence" value="ECO:0007669"/>
    <property type="project" value="UniProtKB-UniRule"/>
</dbReference>
<evidence type="ECO:0000256" key="4">
    <source>
        <dbReference type="ARBA" id="ARBA00022840"/>
    </source>
</evidence>
<keyword evidence="5" id="KW-0029">Amino-acid transport</keyword>
<evidence type="ECO:0000256" key="6">
    <source>
        <dbReference type="PROSITE-ProRule" id="PRU00703"/>
    </source>
</evidence>
<evidence type="ECO:0000256" key="1">
    <source>
        <dbReference type="ARBA" id="ARBA00005417"/>
    </source>
</evidence>
<evidence type="ECO:0000256" key="3">
    <source>
        <dbReference type="ARBA" id="ARBA00022741"/>
    </source>
</evidence>
<dbReference type="GO" id="GO:0006970">
    <property type="term" value="P:response to osmotic stress"/>
    <property type="evidence" value="ECO:0007669"/>
    <property type="project" value="UniProtKB-ARBA"/>
</dbReference>
<reference evidence="10 11" key="1">
    <citation type="submission" date="2016-10" db="EMBL/GenBank/DDBJ databases">
        <authorList>
            <person name="de Groot N.N."/>
        </authorList>
    </citation>
    <scope>NUCLEOTIDE SEQUENCE [LARGE SCALE GENOMIC DNA]</scope>
    <source>
        <strain evidence="10 11">DSM 22012</strain>
    </source>
</reference>
<dbReference type="GO" id="GO:0031460">
    <property type="term" value="P:glycine betaine transport"/>
    <property type="evidence" value="ECO:0007669"/>
    <property type="project" value="InterPro"/>
</dbReference>
<evidence type="ECO:0000259" key="8">
    <source>
        <dbReference type="PROSITE" id="PS50893"/>
    </source>
</evidence>
<sequence>MTVKLEVKNLYKIFGDEPSEAFKLLEQGVAKDEIFARTGLTVGVHDANLSINEGEIFVVMGLSGSGKSTLVRLLNRLIEPTRGQVLIDGEDIAAIDERALQQVRRRKIAMVFQSFALMPHMSVLDNTAFGLEIAGEPVSVWHEKALHALKQVGLEAQANSYPDELSGGMQQRVGLARALANDPDILLMDEAFSALDPLIRTGMQDELVALQHQHKRTIVFISHDLDEAMRIGDRIAIMQGGVVVQVGTPDEILNNPANDYVRSFFRGVDVSNVFCAKDIAKRRQATIIRKESGNQLRSALRLLKDNDREYGYVVDRESRYIGAVSVSSMTEQLKQDGNLESSYLENVPSLPAKQPVGELIGTVAQAPCSVPVVDEDGKYLGVISKAVLLETLDREGEGDE</sequence>
<dbReference type="GO" id="GO:0015418">
    <property type="term" value="F:ABC-type quaternary ammonium compound transporting activity"/>
    <property type="evidence" value="ECO:0007669"/>
    <property type="project" value="UniProtKB-EC"/>
</dbReference>
<gene>
    <name evidence="10" type="ORF">SAMN05444390_1011152</name>
</gene>
<dbReference type="NCBIfam" id="TIGR01186">
    <property type="entry name" value="proV"/>
    <property type="match status" value="1"/>
</dbReference>
<feature type="domain" description="ABC transporter" evidence="8">
    <location>
        <begin position="29"/>
        <end position="265"/>
    </location>
</feature>
<dbReference type="InterPro" id="IPR046342">
    <property type="entry name" value="CBS_dom_sf"/>
</dbReference>
<keyword evidence="6" id="KW-0129">CBS domain</keyword>
<dbReference type="PROSITE" id="PS51371">
    <property type="entry name" value="CBS"/>
    <property type="match status" value="1"/>
</dbReference>
<dbReference type="RefSeq" id="WP_104002074.1">
    <property type="nucleotide sequence ID" value="NZ_FNVQ01000001.1"/>
</dbReference>
<dbReference type="InterPro" id="IPR000644">
    <property type="entry name" value="CBS_dom"/>
</dbReference>
<dbReference type="PANTHER" id="PTHR43869:SF1">
    <property type="entry name" value="GLYCINE BETAINE_PROLINE BETAINE TRANSPORT SYSTEM ATP-BINDING PROTEIN PROV"/>
    <property type="match status" value="1"/>
</dbReference>
<dbReference type="SUPFAM" id="SSF54631">
    <property type="entry name" value="CBS-domain pair"/>
    <property type="match status" value="1"/>
</dbReference>
<dbReference type="InterPro" id="IPR051921">
    <property type="entry name" value="ABC_osmolyte_uptake_ATP-bind"/>
</dbReference>
<feature type="domain" description="CBS" evidence="9">
    <location>
        <begin position="343"/>
        <end position="400"/>
    </location>
</feature>
<organism evidence="10 11">
    <name type="scientific">Marinobacterium lutimaris</name>
    <dbReference type="NCBI Taxonomy" id="568106"/>
    <lineage>
        <taxon>Bacteria</taxon>
        <taxon>Pseudomonadati</taxon>
        <taxon>Pseudomonadota</taxon>
        <taxon>Gammaproteobacteria</taxon>
        <taxon>Oceanospirillales</taxon>
        <taxon>Oceanospirillaceae</taxon>
        <taxon>Marinobacterium</taxon>
    </lineage>
</organism>
<dbReference type="InterPro" id="IPR017871">
    <property type="entry name" value="ABC_transporter-like_CS"/>
</dbReference>
<dbReference type="InterPro" id="IPR027417">
    <property type="entry name" value="P-loop_NTPase"/>
</dbReference>
<evidence type="ECO:0000313" key="10">
    <source>
        <dbReference type="EMBL" id="SEG02426.1"/>
    </source>
</evidence>
<dbReference type="InterPro" id="IPR003439">
    <property type="entry name" value="ABC_transporter-like_ATP-bd"/>
</dbReference>
<dbReference type="GO" id="GO:0005886">
    <property type="term" value="C:plasma membrane"/>
    <property type="evidence" value="ECO:0007669"/>
    <property type="project" value="UniProtKB-SubCell"/>
</dbReference>
<dbReference type="Pfam" id="PF00005">
    <property type="entry name" value="ABC_tran"/>
    <property type="match status" value="1"/>
</dbReference>
<dbReference type="NCBIfam" id="NF007480">
    <property type="entry name" value="PRK10070.1"/>
    <property type="match status" value="1"/>
</dbReference>
<evidence type="ECO:0000256" key="5">
    <source>
        <dbReference type="ARBA" id="ARBA00022970"/>
    </source>
</evidence>
<dbReference type="SMART" id="SM00382">
    <property type="entry name" value="AAA"/>
    <property type="match status" value="1"/>
</dbReference>
<comment type="similarity">
    <text evidence="1 7">Belongs to the ABC transporter superfamily.</text>
</comment>
<comment type="catalytic activity">
    <reaction evidence="7">
        <text>a quaternary ammonium(out) + ATP + H2O = a quaternary ammonium(in) + ADP + phosphate + H(+)</text>
        <dbReference type="Rhea" id="RHEA:11036"/>
        <dbReference type="ChEBI" id="CHEBI:15377"/>
        <dbReference type="ChEBI" id="CHEBI:15378"/>
        <dbReference type="ChEBI" id="CHEBI:30616"/>
        <dbReference type="ChEBI" id="CHEBI:35267"/>
        <dbReference type="ChEBI" id="CHEBI:43474"/>
        <dbReference type="ChEBI" id="CHEBI:456216"/>
    </reaction>
</comment>
<dbReference type="InterPro" id="IPR003593">
    <property type="entry name" value="AAA+_ATPase"/>
</dbReference>
<dbReference type="GO" id="GO:0005524">
    <property type="term" value="F:ATP binding"/>
    <property type="evidence" value="ECO:0007669"/>
    <property type="project" value="UniProtKB-UniRule"/>
</dbReference>
<keyword evidence="7" id="KW-0472">Membrane</keyword>
<keyword evidence="4 7" id="KW-0067">ATP-binding</keyword>
<dbReference type="FunFam" id="3.40.50.300:FF:000201">
    <property type="entry name" value="Glycine betaine/L-proline ABC transporter ATP-binding protein"/>
    <property type="match status" value="1"/>
</dbReference>
<keyword evidence="11" id="KW-1185">Reference proteome</keyword>
<dbReference type="CDD" id="cd03294">
    <property type="entry name" value="ABC_Pro_Gly_Betaine"/>
    <property type="match status" value="1"/>
</dbReference>
<proteinExistence type="inferred from homology"/>
<dbReference type="InterPro" id="IPR005892">
    <property type="entry name" value="Gly-betaine_transp_ATP-bd"/>
</dbReference>
<dbReference type="Proteomes" id="UP000236745">
    <property type="component" value="Unassembled WGS sequence"/>
</dbReference>
<dbReference type="OrthoDB" id="9802264at2"/>
<name>A0A1H5WTE8_9GAMM</name>
<keyword evidence="7" id="KW-0997">Cell inner membrane</keyword>
<dbReference type="SUPFAM" id="SSF52540">
    <property type="entry name" value="P-loop containing nucleoside triphosphate hydrolases"/>
    <property type="match status" value="1"/>
</dbReference>
<evidence type="ECO:0000259" key="9">
    <source>
        <dbReference type="PROSITE" id="PS51371"/>
    </source>
</evidence>
<dbReference type="CDD" id="cd09831">
    <property type="entry name" value="CBS_pair_ABC_Gly_Pro_assoc"/>
    <property type="match status" value="1"/>
</dbReference>
<keyword evidence="2 7" id="KW-0813">Transport</keyword>
<protein>
    <recommendedName>
        <fullName evidence="7">Quaternary amine transport ATP-binding protein</fullName>
        <ecNumber evidence="7">7.6.2.9</ecNumber>
    </recommendedName>
</protein>
<dbReference type="PANTHER" id="PTHR43869">
    <property type="entry name" value="GLYCINE BETAINE/PROLINE BETAINE TRANSPORT SYSTEM ATP-BINDING PROTEIN PROV"/>
    <property type="match status" value="1"/>
</dbReference>
<evidence type="ECO:0000256" key="2">
    <source>
        <dbReference type="ARBA" id="ARBA00022448"/>
    </source>
</evidence>
<dbReference type="Gene3D" id="3.10.580.10">
    <property type="entry name" value="CBS-domain"/>
    <property type="match status" value="1"/>
</dbReference>
<dbReference type="Pfam" id="PF00571">
    <property type="entry name" value="CBS"/>
    <property type="match status" value="1"/>
</dbReference>
<evidence type="ECO:0000256" key="7">
    <source>
        <dbReference type="RuleBase" id="RU369116"/>
    </source>
</evidence>
<comment type="subunit">
    <text evidence="7">The complex is probably composed of two ATP-binding proteins, two transmembrane proteins and a solute-binding protein.</text>
</comment>
<comment type="subcellular location">
    <subcellularLocation>
        <location evidence="7">Cell inner membrane</location>
        <topology evidence="7">Peripheral membrane protein</topology>
    </subcellularLocation>
</comment>
<evidence type="ECO:0000313" key="11">
    <source>
        <dbReference type="Proteomes" id="UP000236745"/>
    </source>
</evidence>
<dbReference type="PROSITE" id="PS50893">
    <property type="entry name" value="ABC_TRANSPORTER_2"/>
    <property type="match status" value="1"/>
</dbReference>
<dbReference type="EC" id="7.6.2.9" evidence="7"/>
<dbReference type="EMBL" id="FNVQ01000001">
    <property type="protein sequence ID" value="SEG02426.1"/>
    <property type="molecule type" value="Genomic_DNA"/>
</dbReference>
<dbReference type="AlphaFoldDB" id="A0A1H5WTE8"/>
<dbReference type="GO" id="GO:0006865">
    <property type="term" value="P:amino acid transport"/>
    <property type="evidence" value="ECO:0007669"/>
    <property type="project" value="UniProtKB-UniRule"/>
</dbReference>
<keyword evidence="3 7" id="KW-0547">Nucleotide-binding</keyword>
<accession>A0A1H5WTE8</accession>
<keyword evidence="7" id="KW-1003">Cell membrane</keyword>
<dbReference type="PROSITE" id="PS00211">
    <property type="entry name" value="ABC_TRANSPORTER_1"/>
    <property type="match status" value="1"/>
</dbReference>
<dbReference type="Gene3D" id="3.40.50.300">
    <property type="entry name" value="P-loop containing nucleotide triphosphate hydrolases"/>
    <property type="match status" value="1"/>
</dbReference>